<keyword evidence="1 5" id="KW-0732">Signal</keyword>
<dbReference type="Pfam" id="PF13895">
    <property type="entry name" value="Ig_2"/>
    <property type="match status" value="1"/>
</dbReference>
<evidence type="ECO:0000256" key="1">
    <source>
        <dbReference type="ARBA" id="ARBA00022729"/>
    </source>
</evidence>
<dbReference type="SMART" id="SM00409">
    <property type="entry name" value="IG"/>
    <property type="match status" value="2"/>
</dbReference>
<gene>
    <name evidence="7" type="ORF">OYC64_001523</name>
</gene>
<dbReference type="PANTHER" id="PTHR11481:SF64">
    <property type="entry name" value="FC RECEPTOR-LIKE PROTEIN 4"/>
    <property type="match status" value="1"/>
</dbReference>
<keyword evidence="2" id="KW-1015">Disulfide bond</keyword>
<dbReference type="EMBL" id="JBIYXZ010002080">
    <property type="protein sequence ID" value="KAL3051271.1"/>
    <property type="molecule type" value="Genomic_DNA"/>
</dbReference>
<feature type="chain" id="PRO_5044815277" description="Immunoglobulin domain-containing protein" evidence="5">
    <location>
        <begin position="20"/>
        <end position="575"/>
    </location>
</feature>
<accession>A0ABD2GBV0</accession>
<keyword evidence="4" id="KW-0812">Transmembrane</keyword>
<dbReference type="InterPro" id="IPR003599">
    <property type="entry name" value="Ig_sub"/>
</dbReference>
<sequence length="575" mass="63159">MRGITHLLLLAAFVLLGRCQQKPNVTMSPKLKEIFSGDLFYLKCSGKSKVIWYFNDKKQPPLTSDTWKIGVAVPKHSGSYHCESDGQKSDTLHIKVMDYVPIASLTIKTGHPVERSGGAVLLQLENEDGLQGWMCWVYRGEKSIKIKLKMKNRSVSVDFQTKILKVPETIYWCNNDTHRSNQIPLRTSDKALSLEMYPLPAIVGETLTLKCLVWGTNLISHTDFYKDNDTLPGSASPTHTISDVTESARGRYRCEATFTYIAKPAGSPYKGTSDDQDVFVQVPPLMRAFLSSGMSCSCPHCPDQCSYRWYKYDGQKWAAIGSSPPKSGGTYACRAVWNIGRSSLSNVHVFSDQPPFIIILLCVVAGLGCLLVAVVLFRYFRKRTGPIYEDLPLRSADEKYEMLQRGAQREGEYDLLQTEATGGQRRTEEYEALNKDEMKGGVHHTVKMEGAVGAEGGYEALKKEGMTGGEYHTVKIKGEVGAEGGYEALKKEGMKGGEYQTLGIEAAAGGEGGYEALKKEGMRGGEYHTVRIEGAAGGEGGYEALKKEGMKGGEYQTLGMEGTGGGELGGKKDKD</sequence>
<dbReference type="Proteomes" id="UP001619887">
    <property type="component" value="Unassembled WGS sequence"/>
</dbReference>
<evidence type="ECO:0000259" key="6">
    <source>
        <dbReference type="SMART" id="SM00409"/>
    </source>
</evidence>
<reference evidence="7 8" key="2">
    <citation type="journal article" date="2024" name="G3 (Bethesda)">
        <title>The genome of the cryopelagic Antarctic bald notothen, Trematomus borchgrevinki.</title>
        <authorList>
            <person name="Rayamajhi N."/>
            <person name="Rivera-Colon A.G."/>
            <person name="Minhas B.F."/>
            <person name="Cheng C.C."/>
            <person name="Catchen J.M."/>
        </authorList>
    </citation>
    <scope>NUCLEOTIDE SEQUENCE [LARGE SCALE GENOMIC DNA]</scope>
    <source>
        <strain evidence="7">AGRC-2024</strain>
    </source>
</reference>
<evidence type="ECO:0000313" key="7">
    <source>
        <dbReference type="EMBL" id="KAL3051271.1"/>
    </source>
</evidence>
<feature type="domain" description="Immunoglobulin" evidence="6">
    <location>
        <begin position="29"/>
        <end position="97"/>
    </location>
</feature>
<dbReference type="PANTHER" id="PTHR11481">
    <property type="entry name" value="IMMUNOGLOBULIN FC RECEPTOR"/>
    <property type="match status" value="1"/>
</dbReference>
<feature type="signal peptide" evidence="5">
    <location>
        <begin position="1"/>
        <end position="19"/>
    </location>
</feature>
<evidence type="ECO:0000256" key="5">
    <source>
        <dbReference type="SAM" id="SignalP"/>
    </source>
</evidence>
<keyword evidence="4" id="KW-0472">Membrane</keyword>
<keyword evidence="8" id="KW-1185">Reference proteome</keyword>
<dbReference type="SUPFAM" id="SSF48726">
    <property type="entry name" value="Immunoglobulin"/>
    <property type="match status" value="2"/>
</dbReference>
<evidence type="ECO:0000256" key="4">
    <source>
        <dbReference type="SAM" id="Phobius"/>
    </source>
</evidence>
<organism evidence="7 8">
    <name type="scientific">Pagothenia borchgrevinki</name>
    <name type="common">Bald rockcod</name>
    <name type="synonym">Trematomus borchgrevinki</name>
    <dbReference type="NCBI Taxonomy" id="8213"/>
    <lineage>
        <taxon>Eukaryota</taxon>
        <taxon>Metazoa</taxon>
        <taxon>Chordata</taxon>
        <taxon>Craniata</taxon>
        <taxon>Vertebrata</taxon>
        <taxon>Euteleostomi</taxon>
        <taxon>Actinopterygii</taxon>
        <taxon>Neopterygii</taxon>
        <taxon>Teleostei</taxon>
        <taxon>Neoteleostei</taxon>
        <taxon>Acanthomorphata</taxon>
        <taxon>Eupercaria</taxon>
        <taxon>Perciformes</taxon>
        <taxon>Notothenioidei</taxon>
        <taxon>Nototheniidae</taxon>
        <taxon>Pagothenia</taxon>
    </lineage>
</organism>
<feature type="region of interest" description="Disordered" evidence="3">
    <location>
        <begin position="555"/>
        <end position="575"/>
    </location>
</feature>
<evidence type="ECO:0000313" key="8">
    <source>
        <dbReference type="Proteomes" id="UP001619887"/>
    </source>
</evidence>
<reference evidence="7 8" key="1">
    <citation type="journal article" date="2022" name="G3 (Bethesda)">
        <title>Evaluating Illumina-, Nanopore-, and PacBio-based genome assembly strategies with the bald notothen, Trematomus borchgrevinki.</title>
        <authorList>
            <person name="Rayamajhi N."/>
            <person name="Cheng C.C."/>
            <person name="Catchen J.M."/>
        </authorList>
    </citation>
    <scope>NUCLEOTIDE SEQUENCE [LARGE SCALE GENOMIC DNA]</scope>
    <source>
        <strain evidence="7">AGRC-2024</strain>
    </source>
</reference>
<comment type="caution">
    <text evidence="7">The sequence shown here is derived from an EMBL/GenBank/DDBJ whole genome shotgun (WGS) entry which is preliminary data.</text>
</comment>
<dbReference type="InterPro" id="IPR013783">
    <property type="entry name" value="Ig-like_fold"/>
</dbReference>
<keyword evidence="4" id="KW-1133">Transmembrane helix</keyword>
<dbReference type="InterPro" id="IPR050488">
    <property type="entry name" value="Ig_Fc_receptor"/>
</dbReference>
<evidence type="ECO:0000256" key="2">
    <source>
        <dbReference type="ARBA" id="ARBA00023157"/>
    </source>
</evidence>
<dbReference type="InterPro" id="IPR036179">
    <property type="entry name" value="Ig-like_dom_sf"/>
</dbReference>
<feature type="domain" description="Immunoglobulin" evidence="6">
    <location>
        <begin position="196"/>
        <end position="283"/>
    </location>
</feature>
<dbReference type="Gene3D" id="2.60.40.10">
    <property type="entry name" value="Immunoglobulins"/>
    <property type="match status" value="2"/>
</dbReference>
<evidence type="ECO:0000256" key="3">
    <source>
        <dbReference type="SAM" id="MobiDB-lite"/>
    </source>
</evidence>
<dbReference type="AlphaFoldDB" id="A0ABD2GBV0"/>
<name>A0ABD2GBV0_PAGBO</name>
<proteinExistence type="predicted"/>
<protein>
    <recommendedName>
        <fullName evidence="6">Immunoglobulin domain-containing protein</fullName>
    </recommendedName>
</protein>
<feature type="transmembrane region" description="Helical" evidence="4">
    <location>
        <begin position="356"/>
        <end position="377"/>
    </location>
</feature>